<feature type="coiled-coil region" evidence="2">
    <location>
        <begin position="287"/>
        <end position="314"/>
    </location>
</feature>
<feature type="compositionally biased region" description="Basic residues" evidence="3">
    <location>
        <begin position="1099"/>
        <end position="1109"/>
    </location>
</feature>
<dbReference type="InterPro" id="IPR039662">
    <property type="entry name" value="Cohesin_Scc3/SA"/>
</dbReference>
<dbReference type="GO" id="GO:0008278">
    <property type="term" value="C:cohesin complex"/>
    <property type="evidence" value="ECO:0007669"/>
    <property type="project" value="TreeGrafter"/>
</dbReference>
<dbReference type="InterPro" id="IPR056396">
    <property type="entry name" value="HEAT_SCC3-SA"/>
</dbReference>
<feature type="compositionally biased region" description="Basic and acidic residues" evidence="3">
    <location>
        <begin position="1087"/>
        <end position="1096"/>
    </location>
</feature>
<dbReference type="GO" id="GO:0000785">
    <property type="term" value="C:chromatin"/>
    <property type="evidence" value="ECO:0007669"/>
    <property type="project" value="TreeGrafter"/>
</dbReference>
<proteinExistence type="inferred from homology"/>
<dbReference type="Pfam" id="PF21581">
    <property type="entry name" value="SCD"/>
    <property type="match status" value="1"/>
</dbReference>
<feature type="region of interest" description="Disordered" evidence="3">
    <location>
        <begin position="1054"/>
        <end position="1121"/>
    </location>
</feature>
<dbReference type="InterPro" id="IPR016024">
    <property type="entry name" value="ARM-type_fold"/>
</dbReference>
<dbReference type="GO" id="GO:0005634">
    <property type="term" value="C:nucleus"/>
    <property type="evidence" value="ECO:0007669"/>
    <property type="project" value="TreeGrafter"/>
</dbReference>
<feature type="domain" description="SCD" evidence="4">
    <location>
        <begin position="323"/>
        <end position="406"/>
    </location>
</feature>
<gene>
    <name evidence="5" type="primary">Stag1_0</name>
    <name evidence="5" type="ORF">g.36625</name>
</gene>
<feature type="region of interest" description="Disordered" evidence="3">
    <location>
        <begin position="1"/>
        <end position="107"/>
    </location>
</feature>
<dbReference type="PANTHER" id="PTHR11199">
    <property type="entry name" value="STROMAL ANTIGEN"/>
    <property type="match status" value="1"/>
</dbReference>
<dbReference type="GO" id="GO:0003682">
    <property type="term" value="F:chromatin binding"/>
    <property type="evidence" value="ECO:0007669"/>
    <property type="project" value="TreeGrafter"/>
</dbReference>
<dbReference type="GO" id="GO:0007062">
    <property type="term" value="P:sister chromatid cohesion"/>
    <property type="evidence" value="ECO:0007669"/>
    <property type="project" value="UniProtKB-ARBA"/>
</dbReference>
<feature type="compositionally biased region" description="Low complexity" evidence="3">
    <location>
        <begin position="49"/>
        <end position="58"/>
    </location>
</feature>
<name>A0A0C9QN39_9HYME</name>
<dbReference type="Pfam" id="PF08514">
    <property type="entry name" value="STAG"/>
    <property type="match status" value="1"/>
</dbReference>
<comment type="similarity">
    <text evidence="1">Belongs to the SCC3 family.</text>
</comment>
<dbReference type="InterPro" id="IPR013721">
    <property type="entry name" value="STAG"/>
</dbReference>
<dbReference type="PANTHER" id="PTHR11199:SF0">
    <property type="entry name" value="LD34181P-RELATED"/>
    <property type="match status" value="1"/>
</dbReference>
<reference evidence="5" key="1">
    <citation type="submission" date="2015-01" db="EMBL/GenBank/DDBJ databases">
        <title>Transcriptome Assembly of Fopius arisanus.</title>
        <authorList>
            <person name="Geib S."/>
        </authorList>
    </citation>
    <scope>NUCLEOTIDE SEQUENCE</scope>
</reference>
<evidence type="ECO:0000256" key="3">
    <source>
        <dbReference type="SAM" id="MobiDB-lite"/>
    </source>
</evidence>
<evidence type="ECO:0000256" key="1">
    <source>
        <dbReference type="ARBA" id="ARBA00005486"/>
    </source>
</evidence>
<organism evidence="5">
    <name type="scientific">Fopius arisanus</name>
    <dbReference type="NCBI Taxonomy" id="64838"/>
    <lineage>
        <taxon>Eukaryota</taxon>
        <taxon>Metazoa</taxon>
        <taxon>Ecdysozoa</taxon>
        <taxon>Arthropoda</taxon>
        <taxon>Hexapoda</taxon>
        <taxon>Insecta</taxon>
        <taxon>Pterygota</taxon>
        <taxon>Neoptera</taxon>
        <taxon>Endopterygota</taxon>
        <taxon>Hymenoptera</taxon>
        <taxon>Apocrita</taxon>
        <taxon>Ichneumonoidea</taxon>
        <taxon>Braconidae</taxon>
        <taxon>Opiinae</taxon>
        <taxon>Fopius</taxon>
    </lineage>
</organism>
<dbReference type="AlphaFoldDB" id="A0A0C9QN39"/>
<keyword evidence="2" id="KW-0175">Coiled coil</keyword>
<sequence length="1150" mass="131525">MTRRSKRPHSSGAELERMEVDDASLPIDAETKKTSSETMSLESARDPSESSPSSASSPESRRSLRARPSPQDSPTPELSSSNETEQSSLPPGPKSKSSRRRLSPMLPSLPQNKDCLFNVLKESDIDLPAIAFQWIELYKTDPVSATVELFELFIHASGSSFSITPQILSEFTEATQKRIEELYDHRKDFPLKMYTITWKTFASNFIEFLRVLFLQCQNSIIYDGNLLNALTLPLTSFSSSPVRALRYTSTLILLNLVTVLNEIDSNVKSTEANNNRQLKSETEKIPSERSIGRIESLQAKKNELQENRTILIHSIVAIMNNVFGPRTTDTLVEIRLLCLEELGVWLEKYPLKHASNLKFIGYGLSDPSPEFKVKCLKILQSIYESEDLNDRLDDFNRKFKDRIVAICLDKDTEVAVEGVKLMGIIYQNYRTLLSNDDHEIMYQLVYCKHRNVAKVSGEFVIAVCSADDSNDSEEDQTDGSLLINLVAFFTESDLPDHAPYLVDALIDDNACLQNWKSMTKLLLHDDLNEDSIISLVKIMVASVQQSATGMVPPGRVRKKRLTAGDQQKILSDKQKLSEHFIQSLPQLLVKFRNNREVISKLLVVPQYFDLQMYVTSHQESKLPELFNEINVIIEETTDINTLRAISKTLEYFTSELHPKLSQCITVRDNILSTIIEQYKKTMNDCIEAISHGETLREDITKNVVEWMMKVAVFVSCHDMRNFDMFEFAFGIFNWSKNFLYDLGDGFCHAMHTVYYLFLWGRNHLDSEEALGAGGEQEAVQFKKKLDAFIKDTTNFLEVDSGASLEIRTEAFKCVCDILVVFRTGLQNNPNPLLHKIIYQPDGTMFDILNVFVQKNVFVQDNSDDEYRSRRNILMTFCKLFMCDVFPIAWSCVVLKHYNDFYNDYGDIIKMTLMKAKTRNKMNWMRMITMTLITVYENSNIESNTIDPDDFCRLIALAKRFMAHLGIDTTRNKEQVMQIHLSGINYVTAVPDNEVPNTDVPPRIGYLEVLAEFSVKLSKEGKDEVLKALDEILPSERATRNQEWQPLLKYRKSLTGRRRNQFDSRGGQAEKSNVPVEQRKKKTPRKPSAQEKKESSKRPTVQKKKTKKATHAAETEAEDSLDFIRKIAKAREGRKRLEVLKDSAVHEEPIE</sequence>
<evidence type="ECO:0000313" key="5">
    <source>
        <dbReference type="EMBL" id="JAG71839.1"/>
    </source>
</evidence>
<dbReference type="EMBL" id="GBYB01002072">
    <property type="protein sequence ID" value="JAG71839.1"/>
    <property type="molecule type" value="Transcribed_RNA"/>
</dbReference>
<feature type="compositionally biased region" description="Polar residues" evidence="3">
    <location>
        <begin position="72"/>
        <end position="86"/>
    </location>
</feature>
<feature type="region of interest" description="Disordered" evidence="3">
    <location>
        <begin position="1131"/>
        <end position="1150"/>
    </location>
</feature>
<accession>A0A0C9QN39</accession>
<dbReference type="SUPFAM" id="SSF48371">
    <property type="entry name" value="ARM repeat"/>
    <property type="match status" value="1"/>
</dbReference>
<evidence type="ECO:0000259" key="4">
    <source>
        <dbReference type="PROSITE" id="PS51425"/>
    </source>
</evidence>
<evidence type="ECO:0000256" key="2">
    <source>
        <dbReference type="SAM" id="Coils"/>
    </source>
</evidence>
<protein>
    <submittedName>
        <fullName evidence="5">Stag1_0 protein</fullName>
    </submittedName>
</protein>
<dbReference type="PROSITE" id="PS51425">
    <property type="entry name" value="SCD"/>
    <property type="match status" value="1"/>
</dbReference>
<dbReference type="InterPro" id="IPR020839">
    <property type="entry name" value="SCD"/>
</dbReference>
<dbReference type="Pfam" id="PF24571">
    <property type="entry name" value="HEAT_SCC3-SA"/>
    <property type="match status" value="1"/>
</dbReference>